<dbReference type="EMBL" id="VYKL01000010">
    <property type="protein sequence ID" value="KAA9028466.1"/>
    <property type="molecule type" value="Genomic_DNA"/>
</dbReference>
<reference evidence="2 3" key="1">
    <citation type="submission" date="2019-09" db="EMBL/GenBank/DDBJ databases">
        <title>Whole genome sequences of isolates from the Mars Exploration Rovers.</title>
        <authorList>
            <person name="Seuylemezian A."/>
            <person name="Vaishampayan P."/>
        </authorList>
    </citation>
    <scope>NUCLEOTIDE SEQUENCE [LARGE SCALE GENOMIC DNA]</scope>
    <source>
        <strain evidence="2 3">MER_TA_151</strain>
    </source>
</reference>
<evidence type="ECO:0000259" key="1">
    <source>
        <dbReference type="Pfam" id="PF14588"/>
    </source>
</evidence>
<keyword evidence="3" id="KW-1185">Reference proteome</keyword>
<dbReference type="Gene3D" id="3.30.1330.40">
    <property type="entry name" value="RutC-like"/>
    <property type="match status" value="1"/>
</dbReference>
<sequence length="153" mass="16580">MTNLTKTPENRLEELGIILEPARQPLGNYIGCVRTGNLIFTSGQISDQYIGTLGTDLTVEDGYKAARQAAINVIRILKGELGELSRVKRVVKVLGMVHSALDFTDHPKVINGASDLFVEVFGEKGVHARTAVGLAQLPKNAAVELEIIVEVED</sequence>
<comment type="caution">
    <text evidence="2">The sequence shown here is derived from an EMBL/GenBank/DDBJ whole genome shotgun (WGS) entry which is preliminary data.</text>
</comment>
<dbReference type="RefSeq" id="WP_150438718.1">
    <property type="nucleotide sequence ID" value="NZ_VYKL01000010.1"/>
</dbReference>
<gene>
    <name evidence="2" type="ORF">F4V44_04115</name>
</gene>
<dbReference type="PANTHER" id="PTHR43760:SF1">
    <property type="entry name" value="ENDORIBONUCLEASE L-PSP_CHORISMATE MUTASE-LIKE DOMAIN-CONTAINING PROTEIN"/>
    <property type="match status" value="1"/>
</dbReference>
<evidence type="ECO:0000313" key="2">
    <source>
        <dbReference type="EMBL" id="KAA9028466.1"/>
    </source>
</evidence>
<dbReference type="PANTHER" id="PTHR43760">
    <property type="entry name" value="ENDORIBONUCLEASE-RELATED"/>
    <property type="match status" value="1"/>
</dbReference>
<dbReference type="Pfam" id="PF14588">
    <property type="entry name" value="YjgF_endoribonc"/>
    <property type="match status" value="1"/>
</dbReference>
<dbReference type="AlphaFoldDB" id="A0A5J5I3J3"/>
<dbReference type="OrthoDB" id="9806350at2"/>
<dbReference type="CDD" id="cd02199">
    <property type="entry name" value="YjgF_YER057c_UK114_like_1"/>
    <property type="match status" value="1"/>
</dbReference>
<feature type="domain" description="Endoribonuclease L-PSP/chorismate mutase-like" evidence="1">
    <location>
        <begin position="10"/>
        <end position="142"/>
    </location>
</feature>
<protein>
    <submittedName>
        <fullName evidence="2">RidA family protein</fullName>
    </submittedName>
</protein>
<evidence type="ECO:0000313" key="3">
    <source>
        <dbReference type="Proteomes" id="UP000326671"/>
    </source>
</evidence>
<dbReference type="SUPFAM" id="SSF55298">
    <property type="entry name" value="YjgF-like"/>
    <property type="match status" value="1"/>
</dbReference>
<dbReference type="InterPro" id="IPR013813">
    <property type="entry name" value="Endoribo_LPSP/chorism_mut-like"/>
</dbReference>
<accession>A0A5J5I3J3</accession>
<proteinExistence type="predicted"/>
<name>A0A5J5I3J3_9BACI</name>
<organism evidence="2 3">
    <name type="scientific">Niallia endozanthoxylica</name>
    <dbReference type="NCBI Taxonomy" id="2036016"/>
    <lineage>
        <taxon>Bacteria</taxon>
        <taxon>Bacillati</taxon>
        <taxon>Bacillota</taxon>
        <taxon>Bacilli</taxon>
        <taxon>Bacillales</taxon>
        <taxon>Bacillaceae</taxon>
        <taxon>Niallia</taxon>
    </lineage>
</organism>
<dbReference type="InterPro" id="IPR035959">
    <property type="entry name" value="RutC-like_sf"/>
</dbReference>
<dbReference type="Proteomes" id="UP000326671">
    <property type="component" value="Unassembled WGS sequence"/>
</dbReference>